<proteinExistence type="predicted"/>
<feature type="coiled-coil region" evidence="1">
    <location>
        <begin position="489"/>
        <end position="547"/>
    </location>
</feature>
<feature type="region of interest" description="Disordered" evidence="2">
    <location>
        <begin position="392"/>
        <end position="463"/>
    </location>
</feature>
<evidence type="ECO:0000313" key="3">
    <source>
        <dbReference type="EMBL" id="GKT27495.1"/>
    </source>
</evidence>
<feature type="compositionally biased region" description="Basic residues" evidence="2">
    <location>
        <begin position="446"/>
        <end position="459"/>
    </location>
</feature>
<organism evidence="3 4">
    <name type="scientific">Aduncisulcus paluster</name>
    <dbReference type="NCBI Taxonomy" id="2918883"/>
    <lineage>
        <taxon>Eukaryota</taxon>
        <taxon>Metamonada</taxon>
        <taxon>Carpediemonas-like organisms</taxon>
        <taxon>Aduncisulcus</taxon>
    </lineage>
</organism>
<gene>
    <name evidence="3" type="ORF">ADUPG1_000060</name>
</gene>
<keyword evidence="1" id="KW-0175">Coiled coil</keyword>
<name>A0ABQ5K839_9EUKA</name>
<feature type="region of interest" description="Disordered" evidence="2">
    <location>
        <begin position="64"/>
        <end position="85"/>
    </location>
</feature>
<evidence type="ECO:0000313" key="4">
    <source>
        <dbReference type="Proteomes" id="UP001057375"/>
    </source>
</evidence>
<feature type="region of interest" description="Disordered" evidence="2">
    <location>
        <begin position="925"/>
        <end position="952"/>
    </location>
</feature>
<evidence type="ECO:0000256" key="2">
    <source>
        <dbReference type="SAM" id="MobiDB-lite"/>
    </source>
</evidence>
<evidence type="ECO:0000256" key="1">
    <source>
        <dbReference type="SAM" id="Coils"/>
    </source>
</evidence>
<keyword evidence="4" id="KW-1185">Reference proteome</keyword>
<feature type="compositionally biased region" description="Acidic residues" evidence="2">
    <location>
        <begin position="393"/>
        <end position="425"/>
    </location>
</feature>
<dbReference type="Proteomes" id="UP001057375">
    <property type="component" value="Unassembled WGS sequence"/>
</dbReference>
<accession>A0ABQ5K839</accession>
<reference evidence="3" key="1">
    <citation type="submission" date="2022-03" db="EMBL/GenBank/DDBJ databases">
        <title>Draft genome sequence of Aduncisulcus paluster, a free-living microaerophilic Fornicata.</title>
        <authorList>
            <person name="Yuyama I."/>
            <person name="Kume K."/>
            <person name="Tamura T."/>
            <person name="Inagaki Y."/>
            <person name="Hashimoto T."/>
        </authorList>
    </citation>
    <scope>NUCLEOTIDE SEQUENCE</scope>
    <source>
        <strain evidence="3">NY0171</strain>
    </source>
</reference>
<comment type="caution">
    <text evidence="3">The sequence shown here is derived from an EMBL/GenBank/DDBJ whole genome shotgun (WGS) entry which is preliminary data.</text>
</comment>
<feature type="region of interest" description="Disordered" evidence="2">
    <location>
        <begin position="1122"/>
        <end position="1156"/>
    </location>
</feature>
<sequence>MKHMIGLSEAPSLATSIRYSSFAVQSTKAATQKQKQGEAILNNLASSVIGGKSKSRALGAKLKPMTHAISSKSERSGVPSSKGRAIPHQDSVVHIQLPDKAASGTNPSHKTEIPAFSRAVVLAILEALKEAVGYPEHPQKTENDGTSVLERGTKLHVAADLALSDLSLVLQQNCSELGDLLQFIRTSVSRGSADLRTAIFMLGVRASQFEAALIAERKAHSNTQREAHLQLSKQLKVQKKALAEARNSVQKALESAAQSVSKEKALRLKADQNIVLLRRTVETIRREVVSSDASALKRRVKTLEMTTADRENEIRSLHSQLMNAQGTIEKQKKFIQKQKEEIHRLRHLLDEEASQRGVCLSCQEKITEGARVGGQEMWRKLQSVQQLMKILRDEEDEEEEEGEEEEEEEDKEYSEYSYTEEEEEDQVPKSPSRGSKRWKEDLSASRRSHRHRHAHRHRRGSEPSIIPQATLLAKRLKRLEKSANDIPEINKVMQDLRNANQRVEQLEDVEQALDRQKTLDRHLLSQLDQLREENTQLHTQVIKLRSRDALLLTTLSSDEGLVSQGYVTLQALEGAVGIVLAQPLPHFGLTLLPPCLPVMEDIWSETSMPSASTTARSVGGAGKKSERRTSLLHFETTISEDTGVVTSSGKSLNSADAMLPPLADIISLLFNIIRGFIAHTFTHVDNIGSNGIMDITEAVFPGGVLGGCAFSGKMEELSAFAWYFLYKSYGKEAMASARASSRSVSSSFDGDLADLIYGILLRAITHYRTESYEVRYIGGLIEGRYSEESVIVFCYAILLSFGGLPPCAPIPPVSQLLPRPKKHLDISSTYGSMTTPREAEVPSSSITMSHARSVVSAVLAGVPHSVCEAVSQHILAQTEVAAAVHSGNVDVCLLCGLLLTVYDREMTNRMAALRVAYAGVCMENESDSSSRRGKEGRIRESRGNMGVGGMDDTKTISRPLTSSISQMTTLSSSFSHILPFLQLMCPGCSRYSAAMVWRKAVWMSGCGYKKMPKFDALVWCMRERGLLLSHFSFYSTKTSISWSVRGKGLSLSSMDRHVTQHSIQVDSVASIKAAITPSVEKAIRYLERVLPLWGSESRRLGQLLGSKAQLPEIIFEDTAQMSARSKEHRSARGGRSRTKPQSTMGMRISDSGRSETRGSALAEADCLTSYLFTLCQRVWIASSFTNTDRNLDLKGIAKCLDAVLSIVDDKKK</sequence>
<dbReference type="EMBL" id="BQXS01000021">
    <property type="protein sequence ID" value="GKT27495.1"/>
    <property type="molecule type" value="Genomic_DNA"/>
</dbReference>
<feature type="compositionally biased region" description="Basic and acidic residues" evidence="2">
    <location>
        <begin position="928"/>
        <end position="942"/>
    </location>
</feature>
<protein>
    <submittedName>
        <fullName evidence="3">Uncharacterized protein</fullName>
    </submittedName>
</protein>